<dbReference type="OrthoDB" id="9810293at2"/>
<dbReference type="GO" id="GO:0019843">
    <property type="term" value="F:rRNA binding"/>
    <property type="evidence" value="ECO:0007669"/>
    <property type="project" value="UniProtKB-UniRule"/>
</dbReference>
<keyword evidence="4" id="KW-0694">RNA-binding</keyword>
<feature type="compositionally biased region" description="Gly residues" evidence="6">
    <location>
        <begin position="40"/>
        <end position="50"/>
    </location>
</feature>
<dbReference type="InterPro" id="IPR001196">
    <property type="entry name" value="Ribosomal_uL15_CS"/>
</dbReference>
<dbReference type="GO" id="GO:0022625">
    <property type="term" value="C:cytosolic large ribosomal subunit"/>
    <property type="evidence" value="ECO:0007669"/>
    <property type="project" value="TreeGrafter"/>
</dbReference>
<protein>
    <recommendedName>
        <fullName evidence="4">Large ribosomal subunit protein uL15</fullName>
    </recommendedName>
</protein>
<comment type="similarity">
    <text evidence="1 4 5">Belongs to the universal ribosomal protein uL15 family.</text>
</comment>
<evidence type="ECO:0000256" key="5">
    <source>
        <dbReference type="RuleBase" id="RU003888"/>
    </source>
</evidence>
<dbReference type="InterPro" id="IPR005749">
    <property type="entry name" value="Ribosomal_uL15_bac-type"/>
</dbReference>
<evidence type="ECO:0000256" key="6">
    <source>
        <dbReference type="SAM" id="MobiDB-lite"/>
    </source>
</evidence>
<evidence type="ECO:0000259" key="7">
    <source>
        <dbReference type="Pfam" id="PF00828"/>
    </source>
</evidence>
<feature type="region of interest" description="Disordered" evidence="6">
    <location>
        <begin position="1"/>
        <end position="55"/>
    </location>
</feature>
<dbReference type="NCBIfam" id="TIGR01071">
    <property type="entry name" value="rplO_bact"/>
    <property type="match status" value="1"/>
</dbReference>
<comment type="function">
    <text evidence="4">Binds to the 23S rRNA.</text>
</comment>
<organism evidence="8 9">
    <name type="scientific">Anoxybacter fermentans</name>
    <dbReference type="NCBI Taxonomy" id="1323375"/>
    <lineage>
        <taxon>Bacteria</taxon>
        <taxon>Bacillati</taxon>
        <taxon>Bacillota</taxon>
        <taxon>Clostridia</taxon>
        <taxon>Halanaerobiales</taxon>
        <taxon>Anoxybacter</taxon>
    </lineage>
</organism>
<evidence type="ECO:0000256" key="3">
    <source>
        <dbReference type="ARBA" id="ARBA00023274"/>
    </source>
</evidence>
<feature type="domain" description="Large ribosomal subunit protein uL15/eL18" evidence="7">
    <location>
        <begin position="74"/>
        <end position="142"/>
    </location>
</feature>
<dbReference type="Proteomes" id="UP000267250">
    <property type="component" value="Chromosome"/>
</dbReference>
<dbReference type="GO" id="GO:0006412">
    <property type="term" value="P:translation"/>
    <property type="evidence" value="ECO:0007669"/>
    <property type="project" value="UniProtKB-UniRule"/>
</dbReference>
<evidence type="ECO:0000256" key="2">
    <source>
        <dbReference type="ARBA" id="ARBA00022980"/>
    </source>
</evidence>
<dbReference type="InterPro" id="IPR030878">
    <property type="entry name" value="Ribosomal_uL15"/>
</dbReference>
<dbReference type="PANTHER" id="PTHR12934:SF11">
    <property type="entry name" value="LARGE RIBOSOMAL SUBUNIT PROTEIN UL15M"/>
    <property type="match status" value="1"/>
</dbReference>
<name>A0A3S9T2I1_9FIRM</name>
<dbReference type="AlphaFoldDB" id="A0A3S9T2I1"/>
<keyword evidence="3 4" id="KW-0687">Ribonucleoprotein</keyword>
<keyword evidence="4" id="KW-0699">rRNA-binding</keyword>
<feature type="compositionally biased region" description="Polar residues" evidence="6">
    <location>
        <begin position="30"/>
        <end position="39"/>
    </location>
</feature>
<feature type="compositionally biased region" description="Basic residues" evidence="6">
    <location>
        <begin position="10"/>
        <end position="24"/>
    </location>
</feature>
<evidence type="ECO:0000256" key="1">
    <source>
        <dbReference type="ARBA" id="ARBA00007320"/>
    </source>
</evidence>
<dbReference type="EMBL" id="CP016379">
    <property type="protein sequence ID" value="AZR74735.1"/>
    <property type="molecule type" value="Genomic_DNA"/>
</dbReference>
<dbReference type="InterPro" id="IPR036227">
    <property type="entry name" value="Ribosomal_uL15/eL18_sf"/>
</dbReference>
<dbReference type="PROSITE" id="PS00475">
    <property type="entry name" value="RIBOSOMAL_L15"/>
    <property type="match status" value="1"/>
</dbReference>
<reference evidence="8 9" key="1">
    <citation type="submission" date="2016-07" db="EMBL/GenBank/DDBJ databases">
        <title>Genome and transcriptome analysis of iron-reducing fermentative bacteria Anoxybacter fermentans.</title>
        <authorList>
            <person name="Zeng X."/>
            <person name="Shao Z."/>
        </authorList>
    </citation>
    <scope>NUCLEOTIDE SEQUENCE [LARGE SCALE GENOMIC DNA]</scope>
    <source>
        <strain evidence="8 9">DY22613</strain>
    </source>
</reference>
<dbReference type="InterPro" id="IPR021131">
    <property type="entry name" value="Ribosomal_uL15/eL18"/>
</dbReference>
<dbReference type="SUPFAM" id="SSF52080">
    <property type="entry name" value="Ribosomal proteins L15p and L18e"/>
    <property type="match status" value="1"/>
</dbReference>
<dbReference type="GO" id="GO:0003735">
    <property type="term" value="F:structural constituent of ribosome"/>
    <property type="evidence" value="ECO:0007669"/>
    <property type="project" value="InterPro"/>
</dbReference>
<dbReference type="HAMAP" id="MF_01341">
    <property type="entry name" value="Ribosomal_uL15"/>
    <property type="match status" value="1"/>
</dbReference>
<proteinExistence type="inferred from homology"/>
<dbReference type="PANTHER" id="PTHR12934">
    <property type="entry name" value="50S RIBOSOMAL PROTEIN L15"/>
    <property type="match status" value="1"/>
</dbReference>
<accession>A0A3S9T2I1</accession>
<dbReference type="Pfam" id="PF00828">
    <property type="entry name" value="Ribosomal_L27A"/>
    <property type="match status" value="1"/>
</dbReference>
<comment type="subunit">
    <text evidence="4">Part of the 50S ribosomal subunit.</text>
</comment>
<dbReference type="KEGG" id="aft:BBF96_15960"/>
<evidence type="ECO:0000313" key="8">
    <source>
        <dbReference type="EMBL" id="AZR74735.1"/>
    </source>
</evidence>
<evidence type="ECO:0000256" key="4">
    <source>
        <dbReference type="HAMAP-Rule" id="MF_01341"/>
    </source>
</evidence>
<gene>
    <name evidence="4" type="primary">rplO</name>
    <name evidence="8" type="ORF">BBF96_15960</name>
</gene>
<evidence type="ECO:0000313" key="9">
    <source>
        <dbReference type="Proteomes" id="UP000267250"/>
    </source>
</evidence>
<sequence>MKLHELKPAKGARKARKRVGRGGKRGYTSGRGSKGQNARSGGGVRPGFEGGQTPLFRRLPKRGFNNIWRTRYAEVNVRSLNRFDAGTEVTPELLLETGVISKLYDGVKVLGDGELTKPLTVKAHRFSKSAIEKIEGAGGKAEVI</sequence>
<keyword evidence="2 4" id="KW-0689">Ribosomal protein</keyword>
<keyword evidence="9" id="KW-1185">Reference proteome</keyword>
<dbReference type="RefSeq" id="WP_127018103.1">
    <property type="nucleotide sequence ID" value="NZ_CP016379.1"/>
</dbReference>
<dbReference type="Gene3D" id="3.100.10.10">
    <property type="match status" value="1"/>
</dbReference>